<keyword evidence="2" id="KW-0472">Membrane</keyword>
<name>A0A937RFC2_9ACTN</name>
<dbReference type="PANTHER" id="PTHR46407:SF3">
    <property type="entry name" value="OS02G0208700 PROTEIN"/>
    <property type="match status" value="1"/>
</dbReference>
<dbReference type="InterPro" id="IPR044595">
    <property type="entry name" value="KMD1-4"/>
</dbReference>
<keyword evidence="2" id="KW-0812">Transmembrane</keyword>
<evidence type="ECO:0000313" key="4">
    <source>
        <dbReference type="Proteomes" id="UP000604475"/>
    </source>
</evidence>
<evidence type="ECO:0000313" key="3">
    <source>
        <dbReference type="EMBL" id="MBL7631161.1"/>
    </source>
</evidence>
<organism evidence="3 4">
    <name type="scientific">Frankia nepalensis</name>
    <dbReference type="NCBI Taxonomy" id="1836974"/>
    <lineage>
        <taxon>Bacteria</taxon>
        <taxon>Bacillati</taxon>
        <taxon>Actinomycetota</taxon>
        <taxon>Actinomycetes</taxon>
        <taxon>Frankiales</taxon>
        <taxon>Frankiaceae</taxon>
        <taxon>Frankia</taxon>
    </lineage>
</organism>
<dbReference type="PANTHER" id="PTHR46407">
    <property type="entry name" value="OS02G0208700 PROTEIN"/>
    <property type="match status" value="1"/>
</dbReference>
<keyword evidence="4" id="KW-1185">Reference proteome</keyword>
<feature type="region of interest" description="Disordered" evidence="1">
    <location>
        <begin position="419"/>
        <end position="438"/>
    </location>
</feature>
<dbReference type="Proteomes" id="UP000604475">
    <property type="component" value="Unassembled WGS sequence"/>
</dbReference>
<dbReference type="InterPro" id="IPR006652">
    <property type="entry name" value="Kelch_1"/>
</dbReference>
<dbReference type="Gene3D" id="2.120.10.80">
    <property type="entry name" value="Kelch-type beta propeller"/>
    <property type="match status" value="1"/>
</dbReference>
<protein>
    <recommendedName>
        <fullName evidence="5">Galactose oxidase</fullName>
    </recommendedName>
</protein>
<accession>A0A937RFC2</accession>
<sequence>MMNDNQLTDLLHQVADRVPANARLADLVAARVRRARQRRRAAAVAGAASAVVAFVAAAVLFAGSARDDTAPRPEPAATGVDAWRWRDLPAAVLPTDDGTRRLLAVGDALVSLTWEGSRWSAAVSKPAGAPFGPRVPAPDTRRTRMAVAVSDTTVYLWGGSILGSTHGGAHEAGNDLAFDTTTGTWSTLPPAPIQSRDGAAVVWAGGRLVVWGGWRGGFPPVESRTLIDGAAYDPATGTWTVLPTAPAADGLKPSYAAAIDGRVVILVNREGRSSNSADRRTLVYDLAARRWIEAPGSPLPELGGGTGLAATSAGLVVVSATLDSAYQQLNAAARFDLATGTWISLPGPRLRPETLCRTQIVPLRDVATGRTVAAAVPNCPDPEPQVLDPATDAWVPLDEWGADKVLAGVPSSDGAYLTSDALPAGSRPSGTSPRILAP</sequence>
<feature type="transmembrane region" description="Helical" evidence="2">
    <location>
        <begin position="41"/>
        <end position="63"/>
    </location>
</feature>
<dbReference type="Pfam" id="PF01344">
    <property type="entry name" value="Kelch_1"/>
    <property type="match status" value="1"/>
</dbReference>
<evidence type="ECO:0000256" key="2">
    <source>
        <dbReference type="SAM" id="Phobius"/>
    </source>
</evidence>
<gene>
    <name evidence="3" type="ORF">I7412_29185</name>
</gene>
<dbReference type="InterPro" id="IPR015915">
    <property type="entry name" value="Kelch-typ_b-propeller"/>
</dbReference>
<dbReference type="EMBL" id="JAEACQ010000261">
    <property type="protein sequence ID" value="MBL7631161.1"/>
    <property type="molecule type" value="Genomic_DNA"/>
</dbReference>
<keyword evidence="2" id="KW-1133">Transmembrane helix</keyword>
<evidence type="ECO:0000256" key="1">
    <source>
        <dbReference type="SAM" id="MobiDB-lite"/>
    </source>
</evidence>
<comment type="caution">
    <text evidence="3">The sequence shown here is derived from an EMBL/GenBank/DDBJ whole genome shotgun (WGS) entry which is preliminary data.</text>
</comment>
<reference evidence="3" key="1">
    <citation type="submission" date="2020-12" db="EMBL/GenBank/DDBJ databases">
        <title>Genomic characterization of non-nitrogen-fixing Frankia strains.</title>
        <authorList>
            <person name="Carlos-Shanley C."/>
            <person name="Guerra T."/>
            <person name="Hahn D."/>
        </authorList>
    </citation>
    <scope>NUCLEOTIDE SEQUENCE</scope>
    <source>
        <strain evidence="3">CN6</strain>
    </source>
</reference>
<dbReference type="SUPFAM" id="SSF117281">
    <property type="entry name" value="Kelch motif"/>
    <property type="match status" value="1"/>
</dbReference>
<dbReference type="AlphaFoldDB" id="A0A937RFC2"/>
<proteinExistence type="predicted"/>
<dbReference type="RefSeq" id="WP_203001861.1">
    <property type="nucleotide sequence ID" value="NZ_JADWYU010000086.1"/>
</dbReference>
<evidence type="ECO:0008006" key="5">
    <source>
        <dbReference type="Google" id="ProtNLM"/>
    </source>
</evidence>
<dbReference type="GO" id="GO:2000762">
    <property type="term" value="P:regulation of phenylpropanoid metabolic process"/>
    <property type="evidence" value="ECO:0007669"/>
    <property type="project" value="InterPro"/>
</dbReference>
<dbReference type="GO" id="GO:0080037">
    <property type="term" value="P:negative regulation of cytokinin-activated signaling pathway"/>
    <property type="evidence" value="ECO:0007669"/>
    <property type="project" value="InterPro"/>
</dbReference>